<dbReference type="InterPro" id="IPR006977">
    <property type="entry name" value="Yip1_dom"/>
</dbReference>
<evidence type="ECO:0000259" key="6">
    <source>
        <dbReference type="Pfam" id="PF04893"/>
    </source>
</evidence>
<evidence type="ECO:0000256" key="4">
    <source>
        <dbReference type="ARBA" id="ARBA00023136"/>
    </source>
</evidence>
<dbReference type="AlphaFoldDB" id="F1TBR7"/>
<accession>F1TBR7</accession>
<feature type="transmembrane region" description="Helical" evidence="5">
    <location>
        <begin position="67"/>
        <end position="88"/>
    </location>
</feature>
<feature type="transmembrane region" description="Helical" evidence="5">
    <location>
        <begin position="28"/>
        <end position="47"/>
    </location>
</feature>
<evidence type="ECO:0000313" key="7">
    <source>
        <dbReference type="EMBL" id="EGD48088.1"/>
    </source>
</evidence>
<evidence type="ECO:0000313" key="8">
    <source>
        <dbReference type="Proteomes" id="UP000003860"/>
    </source>
</evidence>
<feature type="transmembrane region" description="Helical" evidence="5">
    <location>
        <begin position="130"/>
        <end position="153"/>
    </location>
</feature>
<sequence length="193" mass="22565">MNILFQSIFTPLGVFNNNYVKNRLQTSMIIVLSTAILETIFAPIAYFCTYRNRYEINLDISSMFLRLVVVIITWVVVCTVFWLLSKYFHKKISFRQTASIWGLSYIPNFLCIILYNILLIKPKIYNGSGFSTFIISSLFIMFLIWKAIYYFMYMRSVLNTTLREIVIITVVSAFLFISLIMLEFMVGVQVPVL</sequence>
<dbReference type="Proteomes" id="UP000003860">
    <property type="component" value="Unassembled WGS sequence"/>
</dbReference>
<keyword evidence="2 5" id="KW-0812">Transmembrane</keyword>
<name>F1TBR7_9FIRM</name>
<comment type="caution">
    <text evidence="7">The sequence shown here is derived from an EMBL/GenBank/DDBJ whole genome shotgun (WGS) entry which is preliminary data.</text>
</comment>
<evidence type="ECO:0000256" key="1">
    <source>
        <dbReference type="ARBA" id="ARBA00004141"/>
    </source>
</evidence>
<dbReference type="Pfam" id="PF04893">
    <property type="entry name" value="Yip1"/>
    <property type="match status" value="1"/>
</dbReference>
<reference evidence="7" key="2">
    <citation type="submission" date="2011-01" db="EMBL/GenBank/DDBJ databases">
        <title>The Non-contiguous Finished genome of Clostridium papyrosolvens.</title>
        <authorList>
            <person name="Lucas S."/>
            <person name="Copeland A."/>
            <person name="Lapidus A."/>
            <person name="Cheng J.-F."/>
            <person name="Goodwin L."/>
            <person name="Pitluck S."/>
            <person name="Misra M."/>
            <person name="Chertkov O."/>
            <person name="Detter J.C."/>
            <person name="Han C."/>
            <person name="Tapia R."/>
            <person name="Land M."/>
            <person name="Hauser L."/>
            <person name="Kyrpides N."/>
            <person name="Ivanova N."/>
            <person name="Pagani I."/>
            <person name="Mouttaki H."/>
            <person name="He Z."/>
            <person name="Zhou J."/>
            <person name="Hemme C.L."/>
            <person name="Woyke T."/>
        </authorList>
    </citation>
    <scope>NUCLEOTIDE SEQUENCE [LARGE SCALE GENOMIC DNA]</scope>
    <source>
        <strain evidence="7">DSM 2782</strain>
    </source>
</reference>
<feature type="transmembrane region" description="Helical" evidence="5">
    <location>
        <begin position="165"/>
        <end position="188"/>
    </location>
</feature>
<organism evidence="7 8">
    <name type="scientific">Ruminiclostridium papyrosolvens DSM 2782</name>
    <dbReference type="NCBI Taxonomy" id="588581"/>
    <lineage>
        <taxon>Bacteria</taxon>
        <taxon>Bacillati</taxon>
        <taxon>Bacillota</taxon>
        <taxon>Clostridia</taxon>
        <taxon>Eubacteriales</taxon>
        <taxon>Oscillospiraceae</taxon>
        <taxon>Ruminiclostridium</taxon>
    </lineage>
</organism>
<dbReference type="eggNOG" id="ENOG50316PW">
    <property type="taxonomic scope" value="Bacteria"/>
</dbReference>
<dbReference type="OrthoDB" id="9825980at2"/>
<feature type="transmembrane region" description="Helical" evidence="5">
    <location>
        <begin position="100"/>
        <end position="118"/>
    </location>
</feature>
<evidence type="ECO:0000256" key="3">
    <source>
        <dbReference type="ARBA" id="ARBA00022989"/>
    </source>
</evidence>
<dbReference type="RefSeq" id="WP_004618919.1">
    <property type="nucleotide sequence ID" value="NZ_ACXX02000005.1"/>
</dbReference>
<dbReference type="GO" id="GO:0016020">
    <property type="term" value="C:membrane"/>
    <property type="evidence" value="ECO:0007669"/>
    <property type="project" value="UniProtKB-SubCell"/>
</dbReference>
<keyword evidence="3 5" id="KW-1133">Transmembrane helix</keyword>
<proteinExistence type="predicted"/>
<evidence type="ECO:0000256" key="5">
    <source>
        <dbReference type="SAM" id="Phobius"/>
    </source>
</evidence>
<protein>
    <recommendedName>
        <fullName evidence="6">Yip1 domain-containing protein</fullName>
    </recommendedName>
</protein>
<comment type="subcellular location">
    <subcellularLocation>
        <location evidence="1">Membrane</location>
        <topology evidence="1">Multi-pass membrane protein</topology>
    </subcellularLocation>
</comment>
<feature type="domain" description="Yip1" evidence="6">
    <location>
        <begin position="36"/>
        <end position="180"/>
    </location>
</feature>
<keyword evidence="4 5" id="KW-0472">Membrane</keyword>
<gene>
    <name evidence="7" type="ORF">Cpap_2776</name>
</gene>
<reference evidence="7" key="1">
    <citation type="submission" date="2009-07" db="EMBL/GenBank/DDBJ databases">
        <authorList>
            <consortium name="US DOE Joint Genome Institute (JGI-PGF)"/>
            <person name="Lucas S."/>
            <person name="Copeland A."/>
            <person name="Lapidus A."/>
            <person name="Glavina del Rio T."/>
            <person name="Tice H."/>
            <person name="Bruce D."/>
            <person name="Goodwin L."/>
            <person name="Pitluck S."/>
            <person name="Larimer F."/>
            <person name="Land M.L."/>
            <person name="Mouttaki H."/>
            <person name="He Z."/>
            <person name="Zhou J."/>
            <person name="Hemme C.L."/>
        </authorList>
    </citation>
    <scope>NUCLEOTIDE SEQUENCE</scope>
    <source>
        <strain evidence="7">DSM 2782</strain>
    </source>
</reference>
<keyword evidence="8" id="KW-1185">Reference proteome</keyword>
<evidence type="ECO:0000256" key="2">
    <source>
        <dbReference type="ARBA" id="ARBA00022692"/>
    </source>
</evidence>
<dbReference type="EMBL" id="ACXX02000005">
    <property type="protein sequence ID" value="EGD48088.1"/>
    <property type="molecule type" value="Genomic_DNA"/>
</dbReference>